<dbReference type="OMA" id="CVEYYRD"/>
<feature type="region of interest" description="Disordered" evidence="1">
    <location>
        <begin position="99"/>
        <end position="124"/>
    </location>
</feature>
<dbReference type="Pfam" id="PF07919">
    <property type="entry name" value="Gryzun"/>
    <property type="match status" value="1"/>
</dbReference>
<dbReference type="STRING" id="336963.C4JTF4"/>
<organism evidence="4 5">
    <name type="scientific">Uncinocarpus reesii (strain UAMH 1704)</name>
    <dbReference type="NCBI Taxonomy" id="336963"/>
    <lineage>
        <taxon>Eukaryota</taxon>
        <taxon>Fungi</taxon>
        <taxon>Dikarya</taxon>
        <taxon>Ascomycota</taxon>
        <taxon>Pezizomycotina</taxon>
        <taxon>Eurotiomycetes</taxon>
        <taxon>Eurotiomycetidae</taxon>
        <taxon>Onygenales</taxon>
        <taxon>Onygenaceae</taxon>
        <taxon>Uncinocarpus</taxon>
    </lineage>
</organism>
<name>C4JTF4_UNCRE</name>
<feature type="region of interest" description="Disordered" evidence="1">
    <location>
        <begin position="278"/>
        <end position="299"/>
    </location>
</feature>
<dbReference type="Proteomes" id="UP000002058">
    <property type="component" value="Unassembled WGS sequence"/>
</dbReference>
<sequence length="1266" mass="141637">MDAYPPDYVDHNLPLVLLSGLEPNGQSLQDSLPSEGAYPGLEEHGFQIFSDFPPLVDATAEGLLAELLAEDASHAPWNVRTHGGKAGGVGFKVQRAGRTYTLPPRKARPPATSSSSSGTDHHETTLSPLILHSPLSPLTPGSPTYPDGIATSLWVTKHQSLVPAAFVNFLPLTLDSNMASLRDNQLKIEINSLKRDWAVSGYKTKFVVALICEDGPLPADVNERISSIRRATNLDLKSVFVLPPSPSQLDIREFVKSLFSSLQSPCVEYYRDLSKHARRKRNRGTIPPPTVPPTSGTSQTLASQGWNIRYEFKLGVFAEFRQEMDAACRSYESAYELLFGEEVFETIAGWSSRFNDARMLADVLAIRIIRCLLWTEHTTSAVRIWLTHQKRIRDMVDRRGKGTKNYGWEAWEARWSLVMTDLMQRANLSALTPPADTLRTYPNMRQTVLFAPPEKAASANDRLYPWELLHHEGYWLNRAAKHTSKRRLLAEKIPDEDRSPTSQTSAAQSKHRSNIYDTYLAPEPYDEYPLTGNKGTNYSRLIIDYLTASSDQFSKRGQFRVVESQKLDIAREHMRLGEWQAGLDILRPMWPALTWRRDGWWQLMEEFGWALRECAHHAGDPETILRVDWELMNGRFTRRSEWNYDINKSIADLPLQNPKPSVVFKEDEEVVPCLSASFAFERSEGNVGEPLLAQLVITSTAHETASAIRLSEVIVAFEGSLRPIKLQASPVAATVSDNQTRISHTMLVDSQSSDAASIQSPTLGGTLSMTGTVDLAFPPGQTKAFNLTCIPREAGKVQVTSITLMIEDEMFNLTSVISSQSFKDPVWWSPGIKGAISRRIGKDRDTITCDILPKPPKVRILTPTLHDHYYTDEHAVLDIQIENEEDEAAEISIEARLLGQSEDSAQIHWVDDPEACVQPRDSSPTSPTDDSGSLGQVKRKEIGALDSGGRKAISLNVTNTSVPLEYGLEISAFYHLLSDPETPIFKTVTLDLPFIRPFEANYELMPRVHPGPWPDFFHVDEPKLIDESEPRAHGLQQRWCLDCKLISFAHETLLIDKVSVAVTGIEGGLVRHIGPEIHTGNVEAAELHPEQVRESQFILELQRLTLGDRQTTTLNLALEVKWRRQDAEAPSSSAVELFIPTTTLSVPRFVIPMGEPRVLATVTRASALPNFIHLDYTLENPSIHFLTFTITMEASDQFAFSGPKSLAVQLVPLSRHTVRYNLLAAGNQKWIQPQLMVVDSYYNKTLRVLPTEGMRADKKGILVYTA</sequence>
<keyword evidence="5" id="KW-1185">Reference proteome</keyword>
<dbReference type="OrthoDB" id="6278596at2759"/>
<protein>
    <recommendedName>
        <fullName evidence="6">Trafficking protein particle complex subunit 11 domain-containing protein</fullName>
    </recommendedName>
</protein>
<evidence type="ECO:0000259" key="3">
    <source>
        <dbReference type="Pfam" id="PF11817"/>
    </source>
</evidence>
<dbReference type="eggNOG" id="KOG4386">
    <property type="taxonomic scope" value="Eukaryota"/>
</dbReference>
<dbReference type="GeneID" id="8442999"/>
<dbReference type="PANTHER" id="PTHR14374">
    <property type="entry name" value="FOIE GRAS"/>
    <property type="match status" value="1"/>
</dbReference>
<feature type="domain" description="Gryzun putative trafficking through Golgi" evidence="2">
    <location>
        <begin position="666"/>
        <end position="1264"/>
    </location>
</feature>
<dbReference type="RefSeq" id="XP_002585054.1">
    <property type="nucleotide sequence ID" value="XM_002585008.1"/>
</dbReference>
<dbReference type="KEGG" id="ure:UREG_05743"/>
<dbReference type="HOGENOM" id="CLU_003572_1_0_1"/>
<dbReference type="AlphaFoldDB" id="C4JTF4"/>
<dbReference type="Pfam" id="PF11817">
    <property type="entry name" value="Foie-gras_1"/>
    <property type="match status" value="1"/>
</dbReference>
<proteinExistence type="predicted"/>
<dbReference type="InterPro" id="IPR021773">
    <property type="entry name" value="TPC11"/>
</dbReference>
<gene>
    <name evidence="4" type="ORF">UREG_05743</name>
</gene>
<dbReference type="VEuPathDB" id="FungiDB:UREG_05743"/>
<accession>C4JTF4</accession>
<feature type="domain" description="Trafficking protein particle complex subunit 11" evidence="3">
    <location>
        <begin position="353"/>
        <end position="633"/>
    </location>
</feature>
<feature type="region of interest" description="Disordered" evidence="1">
    <location>
        <begin position="915"/>
        <end position="937"/>
    </location>
</feature>
<evidence type="ECO:0000313" key="4">
    <source>
        <dbReference type="EMBL" id="EEP80901.1"/>
    </source>
</evidence>
<dbReference type="InParanoid" id="C4JTF4"/>
<evidence type="ECO:0000313" key="5">
    <source>
        <dbReference type="Proteomes" id="UP000002058"/>
    </source>
</evidence>
<dbReference type="PANTHER" id="PTHR14374:SF0">
    <property type="entry name" value="TRAFFICKING PROTEIN PARTICLE COMPLEX SUBUNIT 11"/>
    <property type="match status" value="1"/>
</dbReference>
<dbReference type="EMBL" id="CH476617">
    <property type="protein sequence ID" value="EEP80901.1"/>
    <property type="molecule type" value="Genomic_DNA"/>
</dbReference>
<reference evidence="5" key="1">
    <citation type="journal article" date="2009" name="Genome Res.">
        <title>Comparative genomic analyses of the human fungal pathogens Coccidioides and their relatives.</title>
        <authorList>
            <person name="Sharpton T.J."/>
            <person name="Stajich J.E."/>
            <person name="Rounsley S.D."/>
            <person name="Gardner M.J."/>
            <person name="Wortman J.R."/>
            <person name="Jordar V.S."/>
            <person name="Maiti R."/>
            <person name="Kodira C.D."/>
            <person name="Neafsey D.E."/>
            <person name="Zeng Q."/>
            <person name="Hung C.-Y."/>
            <person name="McMahan C."/>
            <person name="Muszewska A."/>
            <person name="Grynberg M."/>
            <person name="Mandel M.A."/>
            <person name="Kellner E.M."/>
            <person name="Barker B.M."/>
            <person name="Galgiani J.N."/>
            <person name="Orbach M.J."/>
            <person name="Kirkland T.N."/>
            <person name="Cole G.T."/>
            <person name="Henn M.R."/>
            <person name="Birren B.W."/>
            <person name="Taylor J.W."/>
        </authorList>
    </citation>
    <scope>NUCLEOTIDE SEQUENCE [LARGE SCALE GENOMIC DNA]</scope>
    <source>
        <strain evidence="5">UAMH 1704</strain>
    </source>
</reference>
<feature type="compositionally biased region" description="Low complexity" evidence="1">
    <location>
        <begin position="921"/>
        <end position="931"/>
    </location>
</feature>
<evidence type="ECO:0008006" key="6">
    <source>
        <dbReference type="Google" id="ProtNLM"/>
    </source>
</evidence>
<dbReference type="InterPro" id="IPR012880">
    <property type="entry name" value="Gryzun"/>
</dbReference>
<evidence type="ECO:0000256" key="1">
    <source>
        <dbReference type="SAM" id="MobiDB-lite"/>
    </source>
</evidence>
<feature type="region of interest" description="Disordered" evidence="1">
    <location>
        <begin position="491"/>
        <end position="513"/>
    </location>
</feature>
<evidence type="ECO:0000259" key="2">
    <source>
        <dbReference type="Pfam" id="PF07919"/>
    </source>
</evidence>